<dbReference type="InterPro" id="IPR013324">
    <property type="entry name" value="RNA_pol_sigma_r3/r4-like"/>
</dbReference>
<reference evidence="10" key="1">
    <citation type="journal article" date="2019" name="Int. J. Syst. Evol. Microbiol.">
        <title>The Global Catalogue of Microorganisms (GCM) 10K type strain sequencing project: providing services to taxonomists for standard genome sequencing and annotation.</title>
        <authorList>
            <consortium name="The Broad Institute Genomics Platform"/>
            <consortium name="The Broad Institute Genome Sequencing Center for Infectious Disease"/>
            <person name="Wu L."/>
            <person name="Ma J."/>
        </authorList>
    </citation>
    <scope>NUCLEOTIDE SEQUENCE [LARGE SCALE GENOMIC DNA]</scope>
    <source>
        <strain evidence="10">CGMCC 1.12778</strain>
    </source>
</reference>
<dbReference type="Proteomes" id="UP000643279">
    <property type="component" value="Unassembled WGS sequence"/>
</dbReference>
<evidence type="ECO:0000256" key="2">
    <source>
        <dbReference type="ARBA" id="ARBA00023015"/>
    </source>
</evidence>
<dbReference type="InterPro" id="IPR036388">
    <property type="entry name" value="WH-like_DNA-bd_sf"/>
</dbReference>
<evidence type="ECO:0000256" key="1">
    <source>
        <dbReference type="ARBA" id="ARBA00010641"/>
    </source>
</evidence>
<evidence type="ECO:0000313" key="10">
    <source>
        <dbReference type="Proteomes" id="UP000643279"/>
    </source>
</evidence>
<name>A0ABQ2B014_9MICC</name>
<organism evidence="9 10">
    <name type="scientific">Arthrobacter liuii</name>
    <dbReference type="NCBI Taxonomy" id="1476996"/>
    <lineage>
        <taxon>Bacteria</taxon>
        <taxon>Bacillati</taxon>
        <taxon>Actinomycetota</taxon>
        <taxon>Actinomycetes</taxon>
        <taxon>Micrococcales</taxon>
        <taxon>Micrococcaceae</taxon>
        <taxon>Arthrobacter</taxon>
    </lineage>
</organism>
<dbReference type="InterPro" id="IPR000838">
    <property type="entry name" value="RNA_pol_sigma70_ECF_CS"/>
</dbReference>
<dbReference type="SUPFAM" id="SSF88659">
    <property type="entry name" value="Sigma3 and sigma4 domains of RNA polymerase sigma factors"/>
    <property type="match status" value="1"/>
</dbReference>
<dbReference type="InterPro" id="IPR013249">
    <property type="entry name" value="RNA_pol_sigma70_r4_t2"/>
</dbReference>
<sequence length="193" mass="21711">MDTQARDAPAPEDPTYLTGLLQETGEGCHEAFTEFYRRTSRRVFGVVRRVVVDPGLSEEVTQEVFIVVWQDASKYDCVLGSPTAWLFTIAHRKAVDKVRSHQSSINRDARWAAASWTRPDDEVATSFTDRMEALQLMDSLAALSPLQREAIVLAYFGSLTYREVAESLSEPLPTIKSRIRDGLKHLRGQLEPA</sequence>
<dbReference type="InterPro" id="IPR039425">
    <property type="entry name" value="RNA_pol_sigma-70-like"/>
</dbReference>
<dbReference type="InterPro" id="IPR007627">
    <property type="entry name" value="RNA_pol_sigma70_r2"/>
</dbReference>
<evidence type="ECO:0000256" key="3">
    <source>
        <dbReference type="ARBA" id="ARBA00023082"/>
    </source>
</evidence>
<evidence type="ECO:0000256" key="6">
    <source>
        <dbReference type="RuleBase" id="RU000716"/>
    </source>
</evidence>
<accession>A0ABQ2B014</accession>
<dbReference type="Gene3D" id="1.10.10.10">
    <property type="entry name" value="Winged helix-like DNA-binding domain superfamily/Winged helix DNA-binding domain"/>
    <property type="match status" value="1"/>
</dbReference>
<dbReference type="PANTHER" id="PTHR43133:SF66">
    <property type="entry name" value="ECF RNA POLYMERASE SIGMA FACTOR SIGK"/>
    <property type="match status" value="1"/>
</dbReference>
<dbReference type="InterPro" id="IPR014284">
    <property type="entry name" value="RNA_pol_sigma-70_dom"/>
</dbReference>
<feature type="domain" description="RNA polymerase sigma-70 region 2" evidence="7">
    <location>
        <begin position="35"/>
        <end position="102"/>
    </location>
</feature>
<dbReference type="Pfam" id="PF08281">
    <property type="entry name" value="Sigma70_r4_2"/>
    <property type="match status" value="1"/>
</dbReference>
<keyword evidence="4 6" id="KW-0238">DNA-binding</keyword>
<dbReference type="RefSeq" id="WP_188573156.1">
    <property type="nucleotide sequence ID" value="NZ_BMFW01000029.1"/>
</dbReference>
<dbReference type="PANTHER" id="PTHR43133">
    <property type="entry name" value="RNA POLYMERASE ECF-TYPE SIGMA FACTO"/>
    <property type="match status" value="1"/>
</dbReference>
<evidence type="ECO:0000259" key="7">
    <source>
        <dbReference type="Pfam" id="PF04542"/>
    </source>
</evidence>
<dbReference type="InterPro" id="IPR013325">
    <property type="entry name" value="RNA_pol_sigma_r2"/>
</dbReference>
<protein>
    <recommendedName>
        <fullName evidence="6">RNA polymerase sigma factor</fullName>
    </recommendedName>
</protein>
<dbReference type="NCBIfam" id="TIGR02937">
    <property type="entry name" value="sigma70-ECF"/>
    <property type="match status" value="1"/>
</dbReference>
<evidence type="ECO:0000259" key="8">
    <source>
        <dbReference type="Pfam" id="PF08281"/>
    </source>
</evidence>
<dbReference type="Gene3D" id="1.10.1740.10">
    <property type="match status" value="1"/>
</dbReference>
<keyword evidence="10" id="KW-1185">Reference proteome</keyword>
<keyword evidence="5 6" id="KW-0804">Transcription</keyword>
<comment type="similarity">
    <text evidence="1 6">Belongs to the sigma-70 factor family. ECF subfamily.</text>
</comment>
<gene>
    <name evidence="9" type="primary">sigK</name>
    <name evidence="9" type="ORF">GCM10007170_38660</name>
</gene>
<proteinExistence type="inferred from homology"/>
<dbReference type="Pfam" id="PF04542">
    <property type="entry name" value="Sigma70_r2"/>
    <property type="match status" value="1"/>
</dbReference>
<dbReference type="PROSITE" id="PS01063">
    <property type="entry name" value="SIGMA70_ECF"/>
    <property type="match status" value="1"/>
</dbReference>
<evidence type="ECO:0000256" key="4">
    <source>
        <dbReference type="ARBA" id="ARBA00023125"/>
    </source>
</evidence>
<evidence type="ECO:0000313" key="9">
    <source>
        <dbReference type="EMBL" id="GGI00765.1"/>
    </source>
</evidence>
<keyword evidence="2 6" id="KW-0805">Transcription regulation</keyword>
<evidence type="ECO:0000256" key="5">
    <source>
        <dbReference type="ARBA" id="ARBA00023163"/>
    </source>
</evidence>
<feature type="domain" description="RNA polymerase sigma factor 70 region 4 type 2" evidence="8">
    <location>
        <begin position="134"/>
        <end position="186"/>
    </location>
</feature>
<keyword evidence="3 6" id="KW-0731">Sigma factor</keyword>
<dbReference type="EMBL" id="BMFW01000029">
    <property type="protein sequence ID" value="GGI00765.1"/>
    <property type="molecule type" value="Genomic_DNA"/>
</dbReference>
<dbReference type="SUPFAM" id="SSF88946">
    <property type="entry name" value="Sigma2 domain of RNA polymerase sigma factors"/>
    <property type="match status" value="1"/>
</dbReference>
<dbReference type="CDD" id="cd06171">
    <property type="entry name" value="Sigma70_r4"/>
    <property type="match status" value="1"/>
</dbReference>
<comment type="caution">
    <text evidence="9">The sequence shown here is derived from an EMBL/GenBank/DDBJ whole genome shotgun (WGS) entry which is preliminary data.</text>
</comment>